<dbReference type="Proteomes" id="UP000644010">
    <property type="component" value="Unassembled WGS sequence"/>
</dbReference>
<accession>A0ABR7E652</accession>
<feature type="transmembrane region" description="Helical" evidence="1">
    <location>
        <begin position="281"/>
        <end position="298"/>
    </location>
</feature>
<comment type="caution">
    <text evidence="2">The sequence shown here is derived from an EMBL/GenBank/DDBJ whole genome shotgun (WGS) entry which is preliminary data.</text>
</comment>
<keyword evidence="3" id="KW-1185">Reference proteome</keyword>
<dbReference type="EMBL" id="JACOOI010000028">
    <property type="protein sequence ID" value="MBC5645241.1"/>
    <property type="molecule type" value="Genomic_DNA"/>
</dbReference>
<feature type="transmembrane region" description="Helical" evidence="1">
    <location>
        <begin position="122"/>
        <end position="150"/>
    </location>
</feature>
<gene>
    <name evidence="2" type="ORF">H8S77_20370</name>
</gene>
<organism evidence="2 3">
    <name type="scientific">Parabacteroides segnis</name>
    <dbReference type="NCBI Taxonomy" id="2763058"/>
    <lineage>
        <taxon>Bacteria</taxon>
        <taxon>Pseudomonadati</taxon>
        <taxon>Bacteroidota</taxon>
        <taxon>Bacteroidia</taxon>
        <taxon>Bacteroidales</taxon>
        <taxon>Tannerellaceae</taxon>
        <taxon>Parabacteroides</taxon>
    </lineage>
</organism>
<feature type="transmembrane region" description="Helical" evidence="1">
    <location>
        <begin position="6"/>
        <end position="22"/>
    </location>
</feature>
<feature type="transmembrane region" description="Helical" evidence="1">
    <location>
        <begin position="235"/>
        <end position="260"/>
    </location>
</feature>
<dbReference type="RefSeq" id="WP_186960964.1">
    <property type="nucleotide sequence ID" value="NZ_JACOOI010000028.1"/>
</dbReference>
<evidence type="ECO:0000256" key="1">
    <source>
        <dbReference type="SAM" id="Phobius"/>
    </source>
</evidence>
<feature type="transmembrane region" description="Helical" evidence="1">
    <location>
        <begin position="335"/>
        <end position="355"/>
    </location>
</feature>
<feature type="transmembrane region" description="Helical" evidence="1">
    <location>
        <begin position="191"/>
        <end position="211"/>
    </location>
</feature>
<feature type="transmembrane region" description="Helical" evidence="1">
    <location>
        <begin position="92"/>
        <end position="110"/>
    </location>
</feature>
<dbReference type="InterPro" id="IPR049458">
    <property type="entry name" value="EpsG-like"/>
</dbReference>
<dbReference type="Pfam" id="PF14897">
    <property type="entry name" value="EpsG"/>
    <property type="match status" value="1"/>
</dbReference>
<proteinExistence type="predicted"/>
<feature type="transmembrane region" description="Helical" evidence="1">
    <location>
        <begin position="156"/>
        <end position="179"/>
    </location>
</feature>
<keyword evidence="1" id="KW-0472">Membrane</keyword>
<keyword evidence="1" id="KW-0812">Transmembrane</keyword>
<evidence type="ECO:0000313" key="2">
    <source>
        <dbReference type="EMBL" id="MBC5645241.1"/>
    </source>
</evidence>
<sequence>MLPYIGNIVLYLFILISLLYITYKVNQGKYYPRLLYKCYFLLFIYLGTYAYFTGDYAHYQHEISRLSTNPLNPTHMEFVYIFLAKWVNGDYTLWRLHVFVTMFLLLGYLLKLTRTNNFHTLFWYSLFILPDAVGGRCPIAITAYFIAVVYLSRRKYLQGFFFAILGAFMHKTILPILLFLPFSRIKINSKLFVLSYPLFLIVGITFNRYLIDYLAAYGFISKESFEGYLQYDKHLFASIGGTIGFFIMFLPYNFAVIAYIKALLGYKIKIKDISIVRLRSFTNVFVLFLLLGLFLFGTTSPMFYRYYEMLKYPLLLLLPYMYPKLYQLRLTKNNFNLLMLFMFSQLYSVSLSAYYEYCAN</sequence>
<keyword evidence="1" id="KW-1133">Transmembrane helix</keyword>
<name>A0ABR7E652_9BACT</name>
<protein>
    <submittedName>
        <fullName evidence="2">EpsG family protein</fullName>
    </submittedName>
</protein>
<feature type="transmembrane region" description="Helical" evidence="1">
    <location>
        <begin position="34"/>
        <end position="52"/>
    </location>
</feature>
<reference evidence="2 3" key="1">
    <citation type="submission" date="2020-08" db="EMBL/GenBank/DDBJ databases">
        <title>Genome public.</title>
        <authorList>
            <person name="Liu C."/>
            <person name="Sun Q."/>
        </authorList>
    </citation>
    <scope>NUCLEOTIDE SEQUENCE [LARGE SCALE GENOMIC DNA]</scope>
    <source>
        <strain evidence="2 3">BX2</strain>
    </source>
</reference>
<evidence type="ECO:0000313" key="3">
    <source>
        <dbReference type="Proteomes" id="UP000644010"/>
    </source>
</evidence>